<dbReference type="Proteomes" id="UP000509510">
    <property type="component" value="Chromosome I"/>
</dbReference>
<keyword evidence="7 14" id="KW-1133">Transmembrane helix</keyword>
<name>A0A7H8QKG1_TALRU</name>
<evidence type="ECO:0000313" key="15">
    <source>
        <dbReference type="EMBL" id="QKX53713.1"/>
    </source>
</evidence>
<comment type="function">
    <text evidence="1 12">Converts protoheme IX and farnesyl diphosphate to heme O.</text>
</comment>
<dbReference type="GO" id="GO:0008495">
    <property type="term" value="F:protoheme IX farnesyltransferase activity"/>
    <property type="evidence" value="ECO:0007669"/>
    <property type="project" value="InterPro"/>
</dbReference>
<keyword evidence="8 12" id="KW-0496">Mitochondrion</keyword>
<organism evidence="15 16">
    <name type="scientific">Talaromyces rugulosus</name>
    <name type="common">Penicillium rugulosum</name>
    <dbReference type="NCBI Taxonomy" id="121627"/>
    <lineage>
        <taxon>Eukaryota</taxon>
        <taxon>Fungi</taxon>
        <taxon>Dikarya</taxon>
        <taxon>Ascomycota</taxon>
        <taxon>Pezizomycotina</taxon>
        <taxon>Eurotiomycetes</taxon>
        <taxon>Eurotiomycetidae</taxon>
        <taxon>Eurotiales</taxon>
        <taxon>Trichocomaceae</taxon>
        <taxon>Talaromyces</taxon>
        <taxon>Talaromyces sect. Islandici</taxon>
    </lineage>
</organism>
<dbReference type="AlphaFoldDB" id="A0A7H8QKG1"/>
<feature type="transmembrane region" description="Helical" evidence="14">
    <location>
        <begin position="446"/>
        <end position="465"/>
    </location>
</feature>
<feature type="compositionally biased region" description="Polar residues" evidence="13">
    <location>
        <begin position="70"/>
        <end position="91"/>
    </location>
</feature>
<evidence type="ECO:0000256" key="13">
    <source>
        <dbReference type="SAM" id="MobiDB-lite"/>
    </source>
</evidence>
<comment type="similarity">
    <text evidence="12">Belongs to the ubiA prenyltransferase family.</text>
</comment>
<evidence type="ECO:0000256" key="8">
    <source>
        <dbReference type="ARBA" id="ARBA00023128"/>
    </source>
</evidence>
<feature type="region of interest" description="Disordered" evidence="13">
    <location>
        <begin position="60"/>
        <end position="141"/>
    </location>
</feature>
<keyword evidence="6" id="KW-0809">Transit peptide</keyword>
<dbReference type="InterPro" id="IPR000537">
    <property type="entry name" value="UbiA_prenyltransferase"/>
</dbReference>
<feature type="compositionally biased region" description="Acidic residues" evidence="13">
    <location>
        <begin position="483"/>
        <end position="495"/>
    </location>
</feature>
<keyword evidence="9 12" id="KW-0350">Heme biosynthesis</keyword>
<evidence type="ECO:0000256" key="14">
    <source>
        <dbReference type="SAM" id="Phobius"/>
    </source>
</evidence>
<protein>
    <recommendedName>
        <fullName evidence="3 12">Protoheme IX farnesyltransferase, mitochondrial</fullName>
        <ecNumber evidence="12">2.5.1.-</ecNumber>
    </recommendedName>
    <alternativeName>
        <fullName evidence="11 12">Heme O synthase</fullName>
    </alternativeName>
</protein>
<dbReference type="InterPro" id="IPR006369">
    <property type="entry name" value="Protohaem_IX_farnesylTrfase"/>
</dbReference>
<feature type="transmembrane region" description="Helical" evidence="14">
    <location>
        <begin position="305"/>
        <end position="324"/>
    </location>
</feature>
<dbReference type="GO" id="GO:0031966">
    <property type="term" value="C:mitochondrial membrane"/>
    <property type="evidence" value="ECO:0007669"/>
    <property type="project" value="UniProtKB-SubCell"/>
</dbReference>
<dbReference type="PANTHER" id="PTHR43448:SF2">
    <property type="entry name" value="PROTOHEME IX FARNESYLTRANSFERASE, MITOCHONDRIAL"/>
    <property type="match status" value="1"/>
</dbReference>
<evidence type="ECO:0000256" key="3">
    <source>
        <dbReference type="ARBA" id="ARBA00016335"/>
    </source>
</evidence>
<dbReference type="InterPro" id="IPR044878">
    <property type="entry name" value="UbiA_sf"/>
</dbReference>
<accession>A0A7H8QKG1</accession>
<dbReference type="Gene3D" id="1.10.357.140">
    <property type="entry name" value="UbiA prenyltransferase"/>
    <property type="match status" value="1"/>
</dbReference>
<dbReference type="KEGG" id="trg:TRUGW13939_00793"/>
<feature type="region of interest" description="Disordered" evidence="13">
    <location>
        <begin position="483"/>
        <end position="512"/>
    </location>
</feature>
<comment type="subcellular location">
    <subcellularLocation>
        <location evidence="2">Mitochondrion membrane</location>
        <topology evidence="2">Multi-pass membrane protein</topology>
    </subcellularLocation>
</comment>
<dbReference type="InterPro" id="IPR030470">
    <property type="entry name" value="UbiA_prenylTrfase_CS"/>
</dbReference>
<feature type="transmembrane region" description="Helical" evidence="14">
    <location>
        <begin position="168"/>
        <end position="186"/>
    </location>
</feature>
<dbReference type="Pfam" id="PF01040">
    <property type="entry name" value="UbiA"/>
    <property type="match status" value="1"/>
</dbReference>
<dbReference type="PROSITE" id="PS00943">
    <property type="entry name" value="UBIA"/>
    <property type="match status" value="1"/>
</dbReference>
<evidence type="ECO:0000256" key="7">
    <source>
        <dbReference type="ARBA" id="ARBA00022989"/>
    </source>
</evidence>
<keyword evidence="10 12" id="KW-0472">Membrane</keyword>
<dbReference type="RefSeq" id="XP_035339892.1">
    <property type="nucleotide sequence ID" value="XM_035483999.1"/>
</dbReference>
<evidence type="ECO:0000313" key="16">
    <source>
        <dbReference type="Proteomes" id="UP000509510"/>
    </source>
</evidence>
<feature type="transmembrane region" description="Helical" evidence="14">
    <location>
        <begin position="344"/>
        <end position="364"/>
    </location>
</feature>
<dbReference type="InterPro" id="IPR016315">
    <property type="entry name" value="Protohaem_IX_farnesylTrfase_mt"/>
</dbReference>
<evidence type="ECO:0000256" key="2">
    <source>
        <dbReference type="ARBA" id="ARBA00004225"/>
    </source>
</evidence>
<dbReference type="EC" id="2.5.1.-" evidence="12"/>
<evidence type="ECO:0000256" key="4">
    <source>
        <dbReference type="ARBA" id="ARBA00022679"/>
    </source>
</evidence>
<feature type="transmembrane region" description="Helical" evidence="14">
    <location>
        <begin position="277"/>
        <end position="293"/>
    </location>
</feature>
<feature type="transmembrane region" description="Helical" evidence="14">
    <location>
        <begin position="206"/>
        <end position="229"/>
    </location>
</feature>
<dbReference type="GeneID" id="55988306"/>
<dbReference type="NCBIfam" id="TIGR01473">
    <property type="entry name" value="cyoE_ctaB"/>
    <property type="match status" value="1"/>
</dbReference>
<dbReference type="OrthoDB" id="5211at2759"/>
<evidence type="ECO:0000256" key="6">
    <source>
        <dbReference type="ARBA" id="ARBA00022946"/>
    </source>
</evidence>
<feature type="transmembrane region" description="Helical" evidence="14">
    <location>
        <begin position="397"/>
        <end position="417"/>
    </location>
</feature>
<evidence type="ECO:0000256" key="9">
    <source>
        <dbReference type="ARBA" id="ARBA00023133"/>
    </source>
</evidence>
<feature type="transmembrane region" description="Helical" evidence="14">
    <location>
        <begin position="250"/>
        <end position="271"/>
    </location>
</feature>
<dbReference type="EMBL" id="CP055898">
    <property type="protein sequence ID" value="QKX53713.1"/>
    <property type="molecule type" value="Genomic_DNA"/>
</dbReference>
<dbReference type="GO" id="GO:0006784">
    <property type="term" value="P:heme A biosynthetic process"/>
    <property type="evidence" value="ECO:0007669"/>
    <property type="project" value="TreeGrafter"/>
</dbReference>
<evidence type="ECO:0000256" key="5">
    <source>
        <dbReference type="ARBA" id="ARBA00022692"/>
    </source>
</evidence>
<evidence type="ECO:0000256" key="12">
    <source>
        <dbReference type="PIRNR" id="PIRNR001773"/>
    </source>
</evidence>
<evidence type="ECO:0000256" key="10">
    <source>
        <dbReference type="ARBA" id="ARBA00023136"/>
    </source>
</evidence>
<keyword evidence="4 12" id="KW-0808">Transferase</keyword>
<evidence type="ECO:0000256" key="11">
    <source>
        <dbReference type="ARBA" id="ARBA00030253"/>
    </source>
</evidence>
<dbReference type="FunFam" id="1.10.357.140:FF:000004">
    <property type="entry name" value="Protoheme IX farnesyltransferase, mitochondrial"/>
    <property type="match status" value="1"/>
</dbReference>
<sequence>MILRSALLRPRLARDSIAVCSQCLSNAGRAATRRSFTVSRYQQSGAGDGPSGALQKEYFFSREPSRSKTTEGVLSSLSSSTRNNHTTSIHNEPSADKLNNVILSENTEERPHRRRKRLKEEAKAANAAEEEQLPPDASAQLSAVSSTLPTSSLRRKLAAYLALAKPRLSVLILLSTTSAYGLYPISSLLALDPSIVQLPTLSTSTLTFLYLTAGTFMSCASANTFNMFFEPKYDALMQRTRNRPLVRGLVSRHGALIFAVLSGIAGVGMLYVGTNPTVAGLSAANIILYGFVYTPMKRIHVINTWVGAIVGAIPPMMGWVAAAGQTATTGHDTWKDMLFSEDSIGGWFLASMLFAWQFPHFNSLSHLIKDEYKRAGHQMMCWVNPARNARVALRYSILMFPISFGFWACGFVSNWFLVSSSLANGWMAREAYRFWKHQGAKGTARGLFWASVWQLPILLIGGLATKKGVWDGLWRRIVGEPEDEDSDEFYEDEEENTPKPVKVAPLAISTKA</sequence>
<feature type="compositionally biased region" description="Basic and acidic residues" evidence="13">
    <location>
        <begin position="60"/>
        <end position="69"/>
    </location>
</feature>
<dbReference type="PANTHER" id="PTHR43448">
    <property type="entry name" value="PROTOHEME IX FARNESYLTRANSFERASE, MITOCHONDRIAL"/>
    <property type="match status" value="1"/>
</dbReference>
<reference evidence="16" key="1">
    <citation type="submission" date="2020-06" db="EMBL/GenBank/DDBJ databases">
        <title>A chromosome-scale genome assembly of Talaromyces rugulosus W13939.</title>
        <authorList>
            <person name="Wang B."/>
            <person name="Guo L."/>
            <person name="Ye K."/>
            <person name="Wang L."/>
        </authorList>
    </citation>
    <scope>NUCLEOTIDE SEQUENCE [LARGE SCALE GENOMIC DNA]</scope>
    <source>
        <strain evidence="16">W13939</strain>
    </source>
</reference>
<dbReference type="PIRSF" id="PIRSF001773">
    <property type="entry name" value="COX10"/>
    <property type="match status" value="1"/>
</dbReference>
<proteinExistence type="inferred from homology"/>
<keyword evidence="5 14" id="KW-0812">Transmembrane</keyword>
<dbReference type="CDD" id="cd13957">
    <property type="entry name" value="PT_UbiA_Cox10"/>
    <property type="match status" value="1"/>
</dbReference>
<evidence type="ECO:0000256" key="1">
    <source>
        <dbReference type="ARBA" id="ARBA00004013"/>
    </source>
</evidence>
<keyword evidence="16" id="KW-1185">Reference proteome</keyword>
<gene>
    <name evidence="15" type="ORF">TRUGW13939_00793</name>
</gene>